<reference evidence="1 2" key="1">
    <citation type="journal article" date="2023" name="Nucleic Acids Res.">
        <title>The hologenome of Daphnia magna reveals possible DNA methylation and microbiome-mediated evolution of the host genome.</title>
        <authorList>
            <person name="Chaturvedi A."/>
            <person name="Li X."/>
            <person name="Dhandapani V."/>
            <person name="Marshall H."/>
            <person name="Kissane S."/>
            <person name="Cuenca-Cambronero M."/>
            <person name="Asole G."/>
            <person name="Calvet F."/>
            <person name="Ruiz-Romero M."/>
            <person name="Marangio P."/>
            <person name="Guigo R."/>
            <person name="Rago D."/>
            <person name="Mirbahai L."/>
            <person name="Eastwood N."/>
            <person name="Colbourne J.K."/>
            <person name="Zhou J."/>
            <person name="Mallon E."/>
            <person name="Orsini L."/>
        </authorList>
    </citation>
    <scope>NUCLEOTIDE SEQUENCE [LARGE SCALE GENOMIC DNA]</scope>
    <source>
        <strain evidence="1">LRV0_1</strain>
    </source>
</reference>
<accession>A0ABR0ARQ1</accession>
<gene>
    <name evidence="1" type="ORF">OUZ56_016943</name>
</gene>
<proteinExistence type="predicted"/>
<dbReference type="EMBL" id="JAOYFB010000038">
    <property type="protein sequence ID" value="KAK4027802.1"/>
    <property type="molecule type" value="Genomic_DNA"/>
</dbReference>
<evidence type="ECO:0000313" key="1">
    <source>
        <dbReference type="EMBL" id="KAK4027802.1"/>
    </source>
</evidence>
<keyword evidence="2" id="KW-1185">Reference proteome</keyword>
<dbReference type="Proteomes" id="UP001234178">
    <property type="component" value="Unassembled WGS sequence"/>
</dbReference>
<organism evidence="1 2">
    <name type="scientific">Daphnia magna</name>
    <dbReference type="NCBI Taxonomy" id="35525"/>
    <lineage>
        <taxon>Eukaryota</taxon>
        <taxon>Metazoa</taxon>
        <taxon>Ecdysozoa</taxon>
        <taxon>Arthropoda</taxon>
        <taxon>Crustacea</taxon>
        <taxon>Branchiopoda</taxon>
        <taxon>Diplostraca</taxon>
        <taxon>Cladocera</taxon>
        <taxon>Anomopoda</taxon>
        <taxon>Daphniidae</taxon>
        <taxon>Daphnia</taxon>
    </lineage>
</organism>
<comment type="caution">
    <text evidence="1">The sequence shown here is derived from an EMBL/GenBank/DDBJ whole genome shotgun (WGS) entry which is preliminary data.</text>
</comment>
<protein>
    <submittedName>
        <fullName evidence="1">Uncharacterized protein</fullName>
    </submittedName>
</protein>
<sequence>MHTLLHRAQLLYITTYAGTASYTIRAIQRNFIHPKLDNNSRVVIGLKASDSQQSDKENQGWIPNFRIVIVSKI</sequence>
<name>A0ABR0ARQ1_9CRUS</name>
<evidence type="ECO:0000313" key="2">
    <source>
        <dbReference type="Proteomes" id="UP001234178"/>
    </source>
</evidence>